<dbReference type="GO" id="GO:0003676">
    <property type="term" value="F:nucleic acid binding"/>
    <property type="evidence" value="ECO:0007669"/>
    <property type="project" value="InterPro"/>
</dbReference>
<gene>
    <name evidence="2" type="ORF">GCM10010226_28020</name>
</gene>
<evidence type="ECO:0000259" key="1">
    <source>
        <dbReference type="PROSITE" id="PS50126"/>
    </source>
</evidence>
<name>A0A918LT50_9ACTN</name>
<dbReference type="EMBL" id="BMSA01000006">
    <property type="protein sequence ID" value="GGT49189.1"/>
    <property type="molecule type" value="Genomic_DNA"/>
</dbReference>
<reference evidence="2" key="1">
    <citation type="journal article" date="2014" name="Int. J. Syst. Evol. Microbiol.">
        <title>Complete genome sequence of Corynebacterium casei LMG S-19264T (=DSM 44701T), isolated from a smear-ripened cheese.</title>
        <authorList>
            <consortium name="US DOE Joint Genome Institute (JGI-PGF)"/>
            <person name="Walter F."/>
            <person name="Albersmeier A."/>
            <person name="Kalinowski J."/>
            <person name="Ruckert C."/>
        </authorList>
    </citation>
    <scope>NUCLEOTIDE SEQUENCE</scope>
    <source>
        <strain evidence="2">JCM 4125</strain>
    </source>
</reference>
<dbReference type="Gene3D" id="2.40.50.140">
    <property type="entry name" value="Nucleic acid-binding proteins"/>
    <property type="match status" value="1"/>
</dbReference>
<evidence type="ECO:0000313" key="3">
    <source>
        <dbReference type="Proteomes" id="UP000646776"/>
    </source>
</evidence>
<dbReference type="RefSeq" id="WP_189711425.1">
    <property type="nucleotide sequence ID" value="NZ_BMSA01000006.1"/>
</dbReference>
<dbReference type="PROSITE" id="PS50126">
    <property type="entry name" value="S1"/>
    <property type="match status" value="1"/>
</dbReference>
<accession>A0A918LT50</accession>
<dbReference type="SMART" id="SM00316">
    <property type="entry name" value="S1"/>
    <property type="match status" value="1"/>
</dbReference>
<organism evidence="2 3">
    <name type="scientific">Streptomyces phaeofaciens</name>
    <dbReference type="NCBI Taxonomy" id="68254"/>
    <lineage>
        <taxon>Bacteria</taxon>
        <taxon>Bacillati</taxon>
        <taxon>Actinomycetota</taxon>
        <taxon>Actinomycetes</taxon>
        <taxon>Kitasatosporales</taxon>
        <taxon>Streptomycetaceae</taxon>
        <taxon>Streptomyces</taxon>
    </lineage>
</organism>
<proteinExistence type="predicted"/>
<evidence type="ECO:0000313" key="2">
    <source>
        <dbReference type="EMBL" id="GGT49189.1"/>
    </source>
</evidence>
<keyword evidence="3" id="KW-1185">Reference proteome</keyword>
<dbReference type="AlphaFoldDB" id="A0A918LT50"/>
<dbReference type="InterPro" id="IPR003029">
    <property type="entry name" value="S1_domain"/>
</dbReference>
<protein>
    <recommendedName>
        <fullName evidence="1">S1 motif domain-containing protein</fullName>
    </recommendedName>
</protein>
<feature type="domain" description="S1 motif" evidence="1">
    <location>
        <begin position="15"/>
        <end position="78"/>
    </location>
</feature>
<dbReference type="Proteomes" id="UP000646776">
    <property type="component" value="Unassembled WGS sequence"/>
</dbReference>
<reference evidence="2" key="2">
    <citation type="submission" date="2020-09" db="EMBL/GenBank/DDBJ databases">
        <authorList>
            <person name="Sun Q."/>
            <person name="Ohkuma M."/>
        </authorList>
    </citation>
    <scope>NUCLEOTIDE SEQUENCE</scope>
    <source>
        <strain evidence="2">JCM 4125</strain>
    </source>
</reference>
<dbReference type="SUPFAM" id="SSF50249">
    <property type="entry name" value="Nucleic acid-binding proteins"/>
    <property type="match status" value="1"/>
</dbReference>
<dbReference type="InterPro" id="IPR012340">
    <property type="entry name" value="NA-bd_OB-fold"/>
</dbReference>
<dbReference type="Pfam" id="PF00575">
    <property type="entry name" value="S1"/>
    <property type="match status" value="1"/>
</dbReference>
<comment type="caution">
    <text evidence="2">The sequence shown here is derived from an EMBL/GenBank/DDBJ whole genome shotgun (WGS) entry which is preliminary data.</text>
</comment>
<sequence>MTDHEVPEAEMRLVGSVVEGEATAVFPWGVIVDLGLSRDGLIDVLYIDDDDNYEVGDRVSCCLDAFDEMKNKFILRPPGQVPLAERLRRLEERRGLSS</sequence>